<evidence type="ECO:0000313" key="2">
    <source>
        <dbReference type="EMBL" id="MCT8329865.1"/>
    </source>
</evidence>
<gene>
    <name evidence="2" type="ORF">N5I32_10100</name>
</gene>
<sequence>MARGILIAAPRRAAWSVLAFLAAWPAFAEPDRIRCRGGGAEGLDLVRVAVASPFYRWLAARHGTAETCRIRRSDGRYDAVLGFADTAAMTIVATPEIGAASYEASATTPPTAAEAAALLAAMDHWVAGPGGCGLSPAHLRAAARSTAPETVVEGHVCNCRATVRRGAAGIAALSFGSAC</sequence>
<accession>A0ABT2NMC5</accession>
<dbReference type="EMBL" id="JAOCQF010000001">
    <property type="protein sequence ID" value="MCT8329865.1"/>
    <property type="molecule type" value="Genomic_DNA"/>
</dbReference>
<evidence type="ECO:0000256" key="1">
    <source>
        <dbReference type="SAM" id="SignalP"/>
    </source>
</evidence>
<reference evidence="3" key="1">
    <citation type="submission" date="2023-07" db="EMBL/GenBank/DDBJ databases">
        <title>Defluviimonas sediminis sp. nov., isolated from mangrove sediment.</title>
        <authorList>
            <person name="Liu L."/>
            <person name="Li J."/>
            <person name="Huang Y."/>
            <person name="Pan J."/>
            <person name="Li M."/>
        </authorList>
    </citation>
    <scope>NUCLEOTIDE SEQUENCE [LARGE SCALE GENOMIC DNA]</scope>
    <source>
        <strain evidence="3">FT324</strain>
    </source>
</reference>
<protein>
    <submittedName>
        <fullName evidence="2">Uncharacterized protein</fullName>
    </submittedName>
</protein>
<proteinExistence type="predicted"/>
<organism evidence="2 3">
    <name type="scientific">Albidovulum sediminis</name>
    <dbReference type="NCBI Taxonomy" id="3066345"/>
    <lineage>
        <taxon>Bacteria</taxon>
        <taxon>Pseudomonadati</taxon>
        <taxon>Pseudomonadota</taxon>
        <taxon>Alphaproteobacteria</taxon>
        <taxon>Rhodobacterales</taxon>
        <taxon>Paracoccaceae</taxon>
        <taxon>Albidovulum</taxon>
    </lineage>
</organism>
<feature type="chain" id="PRO_5047333014" evidence="1">
    <location>
        <begin position="29"/>
        <end position="179"/>
    </location>
</feature>
<name>A0ABT2NMC5_9RHOB</name>
<dbReference type="RefSeq" id="WP_261495409.1">
    <property type="nucleotide sequence ID" value="NZ_JAOCQF010000001.1"/>
</dbReference>
<evidence type="ECO:0000313" key="3">
    <source>
        <dbReference type="Proteomes" id="UP001205601"/>
    </source>
</evidence>
<keyword evidence="1" id="KW-0732">Signal</keyword>
<comment type="caution">
    <text evidence="2">The sequence shown here is derived from an EMBL/GenBank/DDBJ whole genome shotgun (WGS) entry which is preliminary data.</text>
</comment>
<dbReference type="Proteomes" id="UP001205601">
    <property type="component" value="Unassembled WGS sequence"/>
</dbReference>
<feature type="signal peptide" evidence="1">
    <location>
        <begin position="1"/>
        <end position="28"/>
    </location>
</feature>
<keyword evidence="3" id="KW-1185">Reference proteome</keyword>